<evidence type="ECO:0000259" key="5">
    <source>
        <dbReference type="PROSITE" id="PS51886"/>
    </source>
</evidence>
<dbReference type="SMART" id="SM00584">
    <property type="entry name" value="TLDc"/>
    <property type="match status" value="1"/>
</dbReference>
<name>A0A024G175_9STRA</name>
<dbReference type="PROSITE" id="PS51886">
    <property type="entry name" value="TLDC"/>
    <property type="match status" value="1"/>
</dbReference>
<dbReference type="InParanoid" id="A0A024G175"/>
<gene>
    <name evidence="6" type="ORF">BN9_010950</name>
</gene>
<keyword evidence="3" id="KW-0496">Mitochondrion</keyword>
<comment type="subcellular location">
    <subcellularLocation>
        <location evidence="1">Mitochondrion</location>
    </subcellularLocation>
</comment>
<accession>A0A024G175</accession>
<proteinExistence type="inferred from homology"/>
<comment type="similarity">
    <text evidence="2">Belongs to the OXR1 family.</text>
</comment>
<comment type="caution">
    <text evidence="6">The sequence shown here is derived from an EMBL/GenBank/DDBJ whole genome shotgun (WGS) entry which is preliminary data.</text>
</comment>
<protein>
    <recommendedName>
        <fullName evidence="4">Oxidation resistance protein 1</fullName>
    </recommendedName>
</protein>
<dbReference type="Pfam" id="PF07534">
    <property type="entry name" value="TLD"/>
    <property type="match status" value="1"/>
</dbReference>
<dbReference type="InterPro" id="IPR006571">
    <property type="entry name" value="TLDc_dom"/>
</dbReference>
<sequence length="237" mass="27205">MNAFLQCFFPTDSDRDCLSHEHHVNDVTKHALNTKLASNRCHSLLVLPHVKEDGPGNSDLAYLRERIPLLTQQTHEEGKRVAFDSRGARSYSERLLSRSHEPELPELIGAFESKILCNMKHQKMLMGSLQASLPHRFRNYNWNLLYTSSHHGASLETFMHRVKNDSPTLILLETVHGDVFGGFVTTPWQTTSSYYGNGECYVFSCTPEFRKYTWTKRNSFFMLSNCRCIAMGGGYEY</sequence>
<dbReference type="EMBL" id="CAIX01000007">
    <property type="protein sequence ID" value="CCI40311.1"/>
    <property type="molecule type" value="Genomic_DNA"/>
</dbReference>
<dbReference type="PANTHER" id="PTHR23354:SF62">
    <property type="entry name" value="MUSTARD, ISOFORM V"/>
    <property type="match status" value="1"/>
</dbReference>
<evidence type="ECO:0000256" key="3">
    <source>
        <dbReference type="ARBA" id="ARBA00023128"/>
    </source>
</evidence>
<evidence type="ECO:0000313" key="7">
    <source>
        <dbReference type="Proteomes" id="UP000053237"/>
    </source>
</evidence>
<keyword evidence="7" id="KW-1185">Reference proteome</keyword>
<dbReference type="PANTHER" id="PTHR23354">
    <property type="entry name" value="NUCLEOLAR PROTEIN 7/ESTROGEN RECEPTOR COACTIVATOR-RELATED"/>
    <property type="match status" value="1"/>
</dbReference>
<organism evidence="6 7">
    <name type="scientific">Albugo candida</name>
    <dbReference type="NCBI Taxonomy" id="65357"/>
    <lineage>
        <taxon>Eukaryota</taxon>
        <taxon>Sar</taxon>
        <taxon>Stramenopiles</taxon>
        <taxon>Oomycota</taxon>
        <taxon>Peronosporomycetes</taxon>
        <taxon>Albuginales</taxon>
        <taxon>Albuginaceae</taxon>
        <taxon>Albugo</taxon>
    </lineage>
</organism>
<evidence type="ECO:0000256" key="2">
    <source>
        <dbReference type="ARBA" id="ARBA00009540"/>
    </source>
</evidence>
<dbReference type="GO" id="GO:0005739">
    <property type="term" value="C:mitochondrion"/>
    <property type="evidence" value="ECO:0007669"/>
    <property type="project" value="UniProtKB-SubCell"/>
</dbReference>
<dbReference type="OrthoDB" id="26679at2759"/>
<feature type="domain" description="TLDc" evidence="5">
    <location>
        <begin position="123"/>
        <end position="237"/>
    </location>
</feature>
<evidence type="ECO:0000256" key="1">
    <source>
        <dbReference type="ARBA" id="ARBA00004173"/>
    </source>
</evidence>
<evidence type="ECO:0000313" key="6">
    <source>
        <dbReference type="EMBL" id="CCI40311.1"/>
    </source>
</evidence>
<dbReference type="AlphaFoldDB" id="A0A024G175"/>
<reference evidence="6 7" key="1">
    <citation type="submission" date="2012-05" db="EMBL/GenBank/DDBJ databases">
        <title>Recombination and specialization in a pathogen metapopulation.</title>
        <authorList>
            <person name="Gardiner A."/>
            <person name="Kemen E."/>
            <person name="Schultz-Larsen T."/>
            <person name="MacLean D."/>
            <person name="Van Oosterhout C."/>
            <person name="Jones J.D.G."/>
        </authorList>
    </citation>
    <scope>NUCLEOTIDE SEQUENCE [LARGE SCALE GENOMIC DNA]</scope>
    <source>
        <strain evidence="6 7">Ac Nc2</strain>
    </source>
</reference>
<dbReference type="Proteomes" id="UP000053237">
    <property type="component" value="Unassembled WGS sequence"/>
</dbReference>
<evidence type="ECO:0000256" key="4">
    <source>
        <dbReference type="ARBA" id="ARBA00040604"/>
    </source>
</evidence>